<organism evidence="1 2">
    <name type="scientific">Photorhabdus hindustanensis</name>
    <dbReference type="NCBI Taxonomy" id="2918802"/>
    <lineage>
        <taxon>Bacteria</taxon>
        <taxon>Pseudomonadati</taxon>
        <taxon>Pseudomonadota</taxon>
        <taxon>Gammaproteobacteria</taxon>
        <taxon>Enterobacterales</taxon>
        <taxon>Morganellaceae</taxon>
        <taxon>Photorhabdus</taxon>
    </lineage>
</organism>
<protein>
    <submittedName>
        <fullName evidence="1">Uncharacterized protein</fullName>
    </submittedName>
</protein>
<dbReference type="EMBL" id="PUWT01000048">
    <property type="protein sequence ID" value="PQQ24094.1"/>
    <property type="molecule type" value="Genomic_DNA"/>
</dbReference>
<accession>A0A2S8PY92</accession>
<name>A0A2S8PY92_9GAMM</name>
<evidence type="ECO:0000313" key="2">
    <source>
        <dbReference type="Proteomes" id="UP000239550"/>
    </source>
</evidence>
<proteinExistence type="predicted"/>
<reference evidence="1 2" key="1">
    <citation type="submission" date="2018-02" db="EMBL/GenBank/DDBJ databases">
        <title>Five New Genomes of Indian Photorhabdus Isolates TSA.</title>
        <authorList>
            <person name="Dubay B."/>
            <person name="Somvanshi V.S."/>
        </authorList>
    </citation>
    <scope>NUCLEOTIDE SEQUENCE [LARGE SCALE GENOMIC DNA]</scope>
    <source>
        <strain evidence="1 2">H1</strain>
    </source>
</reference>
<gene>
    <name evidence="1" type="ORF">C6H66_16325</name>
</gene>
<comment type="caution">
    <text evidence="1">The sequence shown here is derived from an EMBL/GenBank/DDBJ whole genome shotgun (WGS) entry which is preliminary data.</text>
</comment>
<keyword evidence="2" id="KW-1185">Reference proteome</keyword>
<dbReference type="AlphaFoldDB" id="A0A2S8PY92"/>
<evidence type="ECO:0000313" key="1">
    <source>
        <dbReference type="EMBL" id="PQQ24094.1"/>
    </source>
</evidence>
<dbReference type="Proteomes" id="UP000239550">
    <property type="component" value="Unassembled WGS sequence"/>
</dbReference>
<sequence>MVFLSVLKAFIQPFMAALPANHLKRAHYPKMGDFSKSDRDKYNFNTKFNTKLRSAAKTKFRFTARLHYVAILFTKH</sequence>